<dbReference type="KEGG" id="mbd:MEBOL_001833"/>
<name>A0A250IB74_9BACT</name>
<dbReference type="PANTHER" id="PTHR22870">
    <property type="entry name" value="REGULATOR OF CHROMOSOME CONDENSATION"/>
    <property type="match status" value="1"/>
</dbReference>
<dbReference type="Gene3D" id="2.130.10.30">
    <property type="entry name" value="Regulator of chromosome condensation 1/beta-lactamase-inhibitor protein II"/>
    <property type="match status" value="2"/>
</dbReference>
<dbReference type="InterPro" id="IPR058923">
    <property type="entry name" value="RCC1-like_dom"/>
</dbReference>
<dbReference type="InterPro" id="IPR051210">
    <property type="entry name" value="Ub_ligase/GEF_domain"/>
</dbReference>
<sequence>MHLGKGPWYKRQFMSILRLNFNSRALLLSLALGSLACGGKEPEPPAPVEEDTEAPLITLTSPQEGARPATWRVHVTGSVRDVSGITGLSWKLNTDAPVELAPQGATSQTLDFELQPRPGANTLVVAAGDSHGNTREASVSFVFGSQTGAGGLHSGVIRRGTLYTWGRNNRGQLGIGSTTDSPTPVKVESPSDVAALVLVQNNSLALQADGSVWMWGDNSSGQLGQGQPGTLDTALRDVPTRVPGITDAVMGALGYSHALVLHRDGHVSAFGENNNGQLGDGTTEDRHYPVPVQGLTDIIRVIGGSQHSAALRADGTVWVWGRNGYGNLGNGAADADSHPVPTQVPGLANVVDLAGGRDHLLALHQDGTVSAWGLNASGQLGDGQGGKDSQRASPAPVHVLTDATAVHAQANMSFARRQDGSVWGWGQNFNGQLGTGDTTELSVPTTPVLLRVEPPEPLSGLLDVAPGATHVVAQHRDGTVYAWGWNSKGSLGRTALLENWAYPLPQQVELP</sequence>
<feature type="domain" description="RCC1-like" evidence="2">
    <location>
        <begin position="146"/>
        <end position="401"/>
    </location>
</feature>
<protein>
    <recommendedName>
        <fullName evidence="2">RCC1-like domain-containing protein</fullName>
    </recommendedName>
</protein>
<accession>A0A250IB74</accession>
<dbReference type="AlphaFoldDB" id="A0A250IB74"/>
<dbReference type="Proteomes" id="UP000217289">
    <property type="component" value="Chromosome"/>
</dbReference>
<reference evidence="3 4" key="1">
    <citation type="submission" date="2017-06" db="EMBL/GenBank/DDBJ databases">
        <authorList>
            <person name="Kim H.J."/>
            <person name="Triplett B.A."/>
        </authorList>
    </citation>
    <scope>NUCLEOTIDE SEQUENCE [LARGE SCALE GENOMIC DNA]</scope>
    <source>
        <strain evidence="3 4">DSM 14713</strain>
    </source>
</reference>
<dbReference type="SUPFAM" id="SSF50985">
    <property type="entry name" value="RCC1/BLIP-II"/>
    <property type="match status" value="2"/>
</dbReference>
<proteinExistence type="predicted"/>
<organism evidence="3 4">
    <name type="scientific">Melittangium boletus DSM 14713</name>
    <dbReference type="NCBI Taxonomy" id="1294270"/>
    <lineage>
        <taxon>Bacteria</taxon>
        <taxon>Pseudomonadati</taxon>
        <taxon>Myxococcota</taxon>
        <taxon>Myxococcia</taxon>
        <taxon>Myxococcales</taxon>
        <taxon>Cystobacterineae</taxon>
        <taxon>Archangiaceae</taxon>
        <taxon>Melittangium</taxon>
    </lineage>
</organism>
<dbReference type="Pfam" id="PF00415">
    <property type="entry name" value="RCC1"/>
    <property type="match status" value="2"/>
</dbReference>
<dbReference type="InterPro" id="IPR000408">
    <property type="entry name" value="Reg_chr_condens"/>
</dbReference>
<dbReference type="PROSITE" id="PS50012">
    <property type="entry name" value="RCC1_3"/>
    <property type="match status" value="7"/>
</dbReference>
<dbReference type="Pfam" id="PF25390">
    <property type="entry name" value="WD40_RLD"/>
    <property type="match status" value="1"/>
</dbReference>
<evidence type="ECO:0000313" key="4">
    <source>
        <dbReference type="Proteomes" id="UP000217289"/>
    </source>
</evidence>
<evidence type="ECO:0000256" key="1">
    <source>
        <dbReference type="ARBA" id="ARBA00022737"/>
    </source>
</evidence>
<gene>
    <name evidence="3" type="ORF">MEBOL_001833</name>
</gene>
<dbReference type="PANTHER" id="PTHR22870:SF408">
    <property type="entry name" value="OS09G0560450 PROTEIN"/>
    <property type="match status" value="1"/>
</dbReference>
<evidence type="ECO:0000259" key="2">
    <source>
        <dbReference type="Pfam" id="PF25390"/>
    </source>
</evidence>
<dbReference type="EMBL" id="CP022163">
    <property type="protein sequence ID" value="ATB28387.1"/>
    <property type="molecule type" value="Genomic_DNA"/>
</dbReference>
<dbReference type="PROSITE" id="PS00626">
    <property type="entry name" value="RCC1_2"/>
    <property type="match status" value="1"/>
</dbReference>
<evidence type="ECO:0000313" key="3">
    <source>
        <dbReference type="EMBL" id="ATB28387.1"/>
    </source>
</evidence>
<keyword evidence="4" id="KW-1185">Reference proteome</keyword>
<keyword evidence="1" id="KW-0677">Repeat</keyword>
<dbReference type="InterPro" id="IPR009091">
    <property type="entry name" value="RCC1/BLIP-II"/>
</dbReference>
<dbReference type="PRINTS" id="PR00633">
    <property type="entry name" value="RCCNDNSATION"/>
</dbReference>